<evidence type="ECO:0000313" key="1">
    <source>
        <dbReference type="EMBL" id="QJA64420.1"/>
    </source>
</evidence>
<protein>
    <submittedName>
        <fullName evidence="2">Uncharacterized protein</fullName>
    </submittedName>
</protein>
<gene>
    <name evidence="2" type="ORF">MM415A00412_0015</name>
    <name evidence="1" type="ORF">MM415B00498_0035</name>
</gene>
<proteinExistence type="predicted"/>
<sequence>MTEVYEFVYTDCIYESAMATLSLHRTKKGAYKAMRAFLETDYMQWYNERIIYGKGDRRWIDKFGTHCAWAVRSIALKE</sequence>
<dbReference type="EMBL" id="MT142485">
    <property type="protein sequence ID" value="QJA82343.1"/>
    <property type="molecule type" value="Genomic_DNA"/>
</dbReference>
<accession>A0A6M3KJX3</accession>
<evidence type="ECO:0000313" key="2">
    <source>
        <dbReference type="EMBL" id="QJA82343.1"/>
    </source>
</evidence>
<name>A0A6M3KJX3_9ZZZZ</name>
<organism evidence="2">
    <name type="scientific">viral metagenome</name>
    <dbReference type="NCBI Taxonomy" id="1070528"/>
    <lineage>
        <taxon>unclassified sequences</taxon>
        <taxon>metagenomes</taxon>
        <taxon>organismal metagenomes</taxon>
    </lineage>
</organism>
<dbReference type="EMBL" id="MT141519">
    <property type="protein sequence ID" value="QJA64420.1"/>
    <property type="molecule type" value="Genomic_DNA"/>
</dbReference>
<reference evidence="2" key="1">
    <citation type="submission" date="2020-03" db="EMBL/GenBank/DDBJ databases">
        <title>The deep terrestrial virosphere.</title>
        <authorList>
            <person name="Holmfeldt K."/>
            <person name="Nilsson E."/>
            <person name="Simone D."/>
            <person name="Lopez-Fernandez M."/>
            <person name="Wu X."/>
            <person name="de Brujin I."/>
            <person name="Lundin D."/>
            <person name="Andersson A."/>
            <person name="Bertilsson S."/>
            <person name="Dopson M."/>
        </authorList>
    </citation>
    <scope>NUCLEOTIDE SEQUENCE</scope>
    <source>
        <strain evidence="2">MM415A00412</strain>
        <strain evidence="1">MM415B00498</strain>
    </source>
</reference>
<dbReference type="AlphaFoldDB" id="A0A6M3KJX3"/>